<dbReference type="InterPro" id="IPR029058">
    <property type="entry name" value="AB_hydrolase_fold"/>
</dbReference>
<evidence type="ECO:0000313" key="2">
    <source>
        <dbReference type="EMBL" id="RGP36719.1"/>
    </source>
</evidence>
<keyword evidence="3" id="KW-1185">Reference proteome</keyword>
<feature type="domain" description="Xaa-Pro dipeptidyl-peptidase-like" evidence="1">
    <location>
        <begin position="50"/>
        <end position="197"/>
    </location>
</feature>
<evidence type="ECO:0000259" key="1">
    <source>
        <dbReference type="Pfam" id="PF02129"/>
    </source>
</evidence>
<reference evidence="2 3" key="1">
    <citation type="submission" date="2018-08" db="EMBL/GenBank/DDBJ databases">
        <title>Flavobacterium tibetense sp. nov., isolated from a wetland YonghuCo on Tibetan Plateau.</title>
        <authorList>
            <person name="Phurbu D."/>
            <person name="Lu H."/>
            <person name="Xing P."/>
        </authorList>
    </citation>
    <scope>NUCLEOTIDE SEQUENCE [LARGE SCALE GENOMIC DNA]</scope>
    <source>
        <strain evidence="2 3">DJC</strain>
    </source>
</reference>
<dbReference type="PANTHER" id="PTHR22946">
    <property type="entry name" value="DIENELACTONE HYDROLASE DOMAIN-CONTAINING PROTEIN-RELATED"/>
    <property type="match status" value="1"/>
</dbReference>
<dbReference type="OrthoDB" id="3647650at2"/>
<name>A0A411Z0W4_9RHOB</name>
<protein>
    <recommendedName>
        <fullName evidence="1">Xaa-Pro dipeptidyl-peptidase-like domain-containing protein</fullName>
    </recommendedName>
</protein>
<dbReference type="AlphaFoldDB" id="A0A411Z0W4"/>
<dbReference type="EMBL" id="QWEY01000007">
    <property type="protein sequence ID" value="RGP36719.1"/>
    <property type="molecule type" value="Genomic_DNA"/>
</dbReference>
<dbReference type="SUPFAM" id="SSF53474">
    <property type="entry name" value="alpha/beta-Hydrolases"/>
    <property type="match status" value="1"/>
</dbReference>
<organism evidence="2 3">
    <name type="scientific">Pseudotabrizicola alkalilacus</name>
    <dbReference type="NCBI Taxonomy" id="2305252"/>
    <lineage>
        <taxon>Bacteria</taxon>
        <taxon>Pseudomonadati</taxon>
        <taxon>Pseudomonadota</taxon>
        <taxon>Alphaproteobacteria</taxon>
        <taxon>Rhodobacterales</taxon>
        <taxon>Paracoccaceae</taxon>
        <taxon>Pseudotabrizicola</taxon>
    </lineage>
</organism>
<sequence length="297" mass="31243">MTLTRSDLLTAFGITLPVPPVTGSIGATVVDDATCVAHQLALNSAGEEIRAFWCRPRQCSGPLPAVLILHAHGNRYDIGAAEVIHGRPALFAPTGRALAACGIASLCLDMPCFGSRAGQTESAASKALLWEGRSLAGQMLAENIAALDWMCAQPDVDPERIGVFGLSMGATLAYWLGALDPRLRAVAHACCFADFRQLIALGQHDLHGIYLTVPGLLPLASNGQIAGMIAPRAQFIGLGDLDPLTPPAAADPALHEVQAAYAQHVGRLVIHREPASGHIETQAMHRAMLEFMTGALA</sequence>
<dbReference type="Pfam" id="PF02129">
    <property type="entry name" value="Peptidase_S15"/>
    <property type="match status" value="1"/>
</dbReference>
<dbReference type="Gene3D" id="3.40.50.1820">
    <property type="entry name" value="alpha/beta hydrolase"/>
    <property type="match status" value="1"/>
</dbReference>
<comment type="caution">
    <text evidence="2">The sequence shown here is derived from an EMBL/GenBank/DDBJ whole genome shotgun (WGS) entry which is preliminary data.</text>
</comment>
<dbReference type="Proteomes" id="UP000284547">
    <property type="component" value="Unassembled WGS sequence"/>
</dbReference>
<proteinExistence type="predicted"/>
<dbReference type="InterPro" id="IPR050261">
    <property type="entry name" value="FrsA_esterase"/>
</dbReference>
<evidence type="ECO:0000313" key="3">
    <source>
        <dbReference type="Proteomes" id="UP000284547"/>
    </source>
</evidence>
<dbReference type="GO" id="GO:0016787">
    <property type="term" value="F:hydrolase activity"/>
    <property type="evidence" value="ECO:0007669"/>
    <property type="project" value="InterPro"/>
</dbReference>
<dbReference type="InterPro" id="IPR000383">
    <property type="entry name" value="Xaa-Pro-like_dom"/>
</dbReference>
<accession>A0A411Z0W4</accession>
<gene>
    <name evidence="2" type="ORF">D1012_13770</name>
</gene>
<dbReference type="RefSeq" id="WP_118153161.1">
    <property type="nucleotide sequence ID" value="NZ_QWEY01000007.1"/>
</dbReference>